<dbReference type="InterPro" id="IPR014710">
    <property type="entry name" value="RmlC-like_jellyroll"/>
</dbReference>
<dbReference type="SUPFAM" id="SSF51206">
    <property type="entry name" value="cAMP-binding domain-like"/>
    <property type="match status" value="1"/>
</dbReference>
<keyword evidence="3" id="KW-0804">Transcription</keyword>
<name>S9ZMW6_9RHOO</name>
<keyword evidence="2" id="KW-0238">DNA-binding</keyword>
<dbReference type="GO" id="GO:0003677">
    <property type="term" value="F:DNA binding"/>
    <property type="evidence" value="ECO:0007669"/>
    <property type="project" value="UniProtKB-KW"/>
</dbReference>
<feature type="domain" description="HTH crp-type" evidence="5">
    <location>
        <begin position="167"/>
        <end position="240"/>
    </location>
</feature>
<proteinExistence type="predicted"/>
<dbReference type="Gene3D" id="1.10.10.10">
    <property type="entry name" value="Winged helix-like DNA-binding domain superfamily/Winged helix DNA-binding domain"/>
    <property type="match status" value="1"/>
</dbReference>
<evidence type="ECO:0000313" key="6">
    <source>
        <dbReference type="EMBL" id="EPZ14852.1"/>
    </source>
</evidence>
<evidence type="ECO:0000313" key="7">
    <source>
        <dbReference type="Proteomes" id="UP000015455"/>
    </source>
</evidence>
<dbReference type="Pfam" id="PF00027">
    <property type="entry name" value="cNMP_binding"/>
    <property type="match status" value="1"/>
</dbReference>
<sequence length="253" mass="27316">MRRKRTTPLKDDQINLGSCSTELRARILSNAPYFRGLPQPAIDAVNGLFRSVSHPAGTALYHEGEPVQALFLVAHGTVKLLQHSVAGDKVVLDLLSQGDSFGGLSALRQGRYPHSAIAQTGCCVLTITTADFRHLLSTYPEVALSALDGVVSDLEAAHDVIRALSTLPVEARIAQVLLDLADRLGEVHEDGILIQSPLSQRDLAAMVASTAATVSRVISSLRRRGYVDTGRQWIRVRDRSALASLADEAEHAR</sequence>
<dbReference type="SMART" id="SM00100">
    <property type="entry name" value="cNMP"/>
    <property type="match status" value="1"/>
</dbReference>
<dbReference type="OrthoDB" id="190787at2"/>
<dbReference type="PATRIC" id="fig|1348657.5.peg.2792"/>
<dbReference type="EMBL" id="ATJV01000070">
    <property type="protein sequence ID" value="EPZ14852.1"/>
    <property type="molecule type" value="Genomic_DNA"/>
</dbReference>
<dbReference type="InterPro" id="IPR012318">
    <property type="entry name" value="HTH_CRP"/>
</dbReference>
<dbReference type="Proteomes" id="UP000015455">
    <property type="component" value="Unassembled WGS sequence"/>
</dbReference>
<reference evidence="6 7" key="1">
    <citation type="submission" date="2013-06" db="EMBL/GenBank/DDBJ databases">
        <title>Draft genome sequence of Thauera terpenica.</title>
        <authorList>
            <person name="Liu B."/>
            <person name="Frostegard A.H."/>
            <person name="Shapleigh J.P."/>
        </authorList>
    </citation>
    <scope>NUCLEOTIDE SEQUENCE [LARGE SCALE GENOMIC DNA]</scope>
    <source>
        <strain evidence="6 7">58Eu</strain>
    </source>
</reference>
<dbReference type="STRING" id="1348657.M622_05185"/>
<protein>
    <recommendedName>
        <fullName evidence="8">Crp/Fnr family transcriptional regulator</fullName>
    </recommendedName>
</protein>
<dbReference type="InterPro" id="IPR036388">
    <property type="entry name" value="WH-like_DNA-bd_sf"/>
</dbReference>
<evidence type="ECO:0000259" key="4">
    <source>
        <dbReference type="PROSITE" id="PS50042"/>
    </source>
</evidence>
<evidence type="ECO:0000256" key="1">
    <source>
        <dbReference type="ARBA" id="ARBA00023015"/>
    </source>
</evidence>
<dbReference type="PROSITE" id="PS50042">
    <property type="entry name" value="CNMP_BINDING_3"/>
    <property type="match status" value="1"/>
</dbReference>
<feature type="domain" description="Cyclic nucleotide-binding" evidence="4">
    <location>
        <begin position="33"/>
        <end position="136"/>
    </location>
</feature>
<evidence type="ECO:0000259" key="5">
    <source>
        <dbReference type="PROSITE" id="PS51063"/>
    </source>
</evidence>
<dbReference type="eggNOG" id="COG0664">
    <property type="taxonomic scope" value="Bacteria"/>
</dbReference>
<evidence type="ECO:0008006" key="8">
    <source>
        <dbReference type="Google" id="ProtNLM"/>
    </source>
</evidence>
<dbReference type="GO" id="GO:0005829">
    <property type="term" value="C:cytosol"/>
    <property type="evidence" value="ECO:0007669"/>
    <property type="project" value="TreeGrafter"/>
</dbReference>
<dbReference type="PANTHER" id="PTHR24567">
    <property type="entry name" value="CRP FAMILY TRANSCRIPTIONAL REGULATORY PROTEIN"/>
    <property type="match status" value="1"/>
</dbReference>
<evidence type="ECO:0000256" key="2">
    <source>
        <dbReference type="ARBA" id="ARBA00023125"/>
    </source>
</evidence>
<comment type="caution">
    <text evidence="6">The sequence shown here is derived from an EMBL/GenBank/DDBJ whole genome shotgun (WGS) entry which is preliminary data.</text>
</comment>
<dbReference type="Gene3D" id="2.60.120.10">
    <property type="entry name" value="Jelly Rolls"/>
    <property type="match status" value="1"/>
</dbReference>
<evidence type="ECO:0000256" key="3">
    <source>
        <dbReference type="ARBA" id="ARBA00023163"/>
    </source>
</evidence>
<dbReference type="Pfam" id="PF13545">
    <property type="entry name" value="HTH_Crp_2"/>
    <property type="match status" value="1"/>
</dbReference>
<dbReference type="AlphaFoldDB" id="S9ZMW6"/>
<dbReference type="RefSeq" id="WP_021250194.1">
    <property type="nucleotide sequence ID" value="NZ_ATJV01000070.1"/>
</dbReference>
<dbReference type="PROSITE" id="PS51063">
    <property type="entry name" value="HTH_CRP_2"/>
    <property type="match status" value="1"/>
</dbReference>
<dbReference type="InterPro" id="IPR000595">
    <property type="entry name" value="cNMP-bd_dom"/>
</dbReference>
<dbReference type="CDD" id="cd00092">
    <property type="entry name" value="HTH_CRP"/>
    <property type="match status" value="1"/>
</dbReference>
<dbReference type="SMART" id="SM00419">
    <property type="entry name" value="HTH_CRP"/>
    <property type="match status" value="1"/>
</dbReference>
<keyword evidence="7" id="KW-1185">Reference proteome</keyword>
<dbReference type="InterPro" id="IPR018490">
    <property type="entry name" value="cNMP-bd_dom_sf"/>
</dbReference>
<keyword evidence="1" id="KW-0805">Transcription regulation</keyword>
<dbReference type="InterPro" id="IPR036390">
    <property type="entry name" value="WH_DNA-bd_sf"/>
</dbReference>
<dbReference type="PANTHER" id="PTHR24567:SF28">
    <property type="entry name" value="LISTERIOLYSIN REGULATORY PROTEIN"/>
    <property type="match status" value="1"/>
</dbReference>
<accession>S9ZMW6</accession>
<dbReference type="CDD" id="cd00038">
    <property type="entry name" value="CAP_ED"/>
    <property type="match status" value="1"/>
</dbReference>
<organism evidence="6 7">
    <name type="scientific">Thauera terpenica 58Eu</name>
    <dbReference type="NCBI Taxonomy" id="1348657"/>
    <lineage>
        <taxon>Bacteria</taxon>
        <taxon>Pseudomonadati</taxon>
        <taxon>Pseudomonadota</taxon>
        <taxon>Betaproteobacteria</taxon>
        <taxon>Rhodocyclales</taxon>
        <taxon>Zoogloeaceae</taxon>
        <taxon>Thauera</taxon>
    </lineage>
</organism>
<dbReference type="SUPFAM" id="SSF46785">
    <property type="entry name" value="Winged helix' DNA-binding domain"/>
    <property type="match status" value="1"/>
</dbReference>
<gene>
    <name evidence="6" type="ORF">M622_05185</name>
</gene>
<dbReference type="InterPro" id="IPR050397">
    <property type="entry name" value="Env_Response_Regulators"/>
</dbReference>
<dbReference type="GO" id="GO:0003700">
    <property type="term" value="F:DNA-binding transcription factor activity"/>
    <property type="evidence" value="ECO:0007669"/>
    <property type="project" value="TreeGrafter"/>
</dbReference>